<organism evidence="2 3">
    <name type="scientific">Anabarilius grahami</name>
    <name type="common">Kanglang fish</name>
    <name type="synonym">Barilius grahami</name>
    <dbReference type="NCBI Taxonomy" id="495550"/>
    <lineage>
        <taxon>Eukaryota</taxon>
        <taxon>Metazoa</taxon>
        <taxon>Chordata</taxon>
        <taxon>Craniata</taxon>
        <taxon>Vertebrata</taxon>
        <taxon>Euteleostomi</taxon>
        <taxon>Actinopterygii</taxon>
        <taxon>Neopterygii</taxon>
        <taxon>Teleostei</taxon>
        <taxon>Ostariophysi</taxon>
        <taxon>Cypriniformes</taxon>
        <taxon>Xenocyprididae</taxon>
        <taxon>Xenocypridinae</taxon>
        <taxon>Xenocypridinae incertae sedis</taxon>
        <taxon>Anabarilius</taxon>
    </lineage>
</organism>
<accession>A0A3N0Y1Q2</accession>
<sequence length="141" mass="15310">MYEDNTFHHPVLSLKFLNTQAHPEPELVPEPSMDLITSSPKSTPESEIPKSVPENEIPVSAPEREIPESIPESEIPEPVPIWSFPCMFLLLCVSGPHTHPSSLPARSPLMPQNSARKAQSRPKAQPGAQLDVCSAVGSSGN</sequence>
<feature type="region of interest" description="Disordered" evidence="1">
    <location>
        <begin position="22"/>
        <end position="74"/>
    </location>
</feature>
<keyword evidence="3" id="KW-1185">Reference proteome</keyword>
<protein>
    <submittedName>
        <fullName evidence="2">Uncharacterized protein</fullName>
    </submittedName>
</protein>
<proteinExistence type="predicted"/>
<feature type="region of interest" description="Disordered" evidence="1">
    <location>
        <begin position="98"/>
        <end position="141"/>
    </location>
</feature>
<dbReference type="AlphaFoldDB" id="A0A3N0Y1Q2"/>
<dbReference type="Proteomes" id="UP000281406">
    <property type="component" value="Unassembled WGS sequence"/>
</dbReference>
<name>A0A3N0Y1Q2_ANAGA</name>
<evidence type="ECO:0000256" key="1">
    <source>
        <dbReference type="SAM" id="MobiDB-lite"/>
    </source>
</evidence>
<evidence type="ECO:0000313" key="3">
    <source>
        <dbReference type="Proteomes" id="UP000281406"/>
    </source>
</evidence>
<gene>
    <name evidence="2" type="ORF">DPX16_18749</name>
</gene>
<reference evidence="2 3" key="1">
    <citation type="submission" date="2018-10" db="EMBL/GenBank/DDBJ databases">
        <title>Genome assembly for a Yunnan-Guizhou Plateau 3E fish, Anabarilius grahami (Regan), and its evolutionary and genetic applications.</title>
        <authorList>
            <person name="Jiang W."/>
        </authorList>
    </citation>
    <scope>NUCLEOTIDE SEQUENCE [LARGE SCALE GENOMIC DNA]</scope>
    <source>
        <strain evidence="2">AG-KIZ</strain>
        <tissue evidence="2">Muscle</tissue>
    </source>
</reference>
<evidence type="ECO:0000313" key="2">
    <source>
        <dbReference type="EMBL" id="ROL23481.1"/>
    </source>
</evidence>
<feature type="compositionally biased region" description="Polar residues" evidence="1">
    <location>
        <begin position="35"/>
        <end position="45"/>
    </location>
</feature>
<comment type="caution">
    <text evidence="2">The sequence shown here is derived from an EMBL/GenBank/DDBJ whole genome shotgun (WGS) entry which is preliminary data.</text>
</comment>
<dbReference type="EMBL" id="RJVU01053773">
    <property type="protein sequence ID" value="ROL23481.1"/>
    <property type="molecule type" value="Genomic_DNA"/>
</dbReference>